<comment type="similarity">
    <text evidence="2">Belongs to the insect chemoreceptor superfamily. Gustatory receptor (GR) family. Gr5a subfamily.</text>
</comment>
<keyword evidence="3" id="KW-1003">Cell membrane</keyword>
<dbReference type="KEGG" id="sliu:111356716"/>
<evidence type="ECO:0000256" key="3">
    <source>
        <dbReference type="ARBA" id="ARBA00022475"/>
    </source>
</evidence>
<evidence type="ECO:0000256" key="8">
    <source>
        <dbReference type="PIRNR" id="PIRNR038981"/>
    </source>
</evidence>
<comment type="function">
    <text evidence="8">Plays a role in the sugar gustatory response.</text>
</comment>
<feature type="transmembrane region" description="Helical" evidence="9">
    <location>
        <begin position="218"/>
        <end position="238"/>
    </location>
</feature>
<dbReference type="PANTHER" id="PTHR21421">
    <property type="entry name" value="GUSTATORY RECEPTOR"/>
    <property type="match status" value="1"/>
</dbReference>
<evidence type="ECO:0000313" key="11">
    <source>
        <dbReference type="RefSeq" id="XP_022826955.1"/>
    </source>
</evidence>
<feature type="transmembrane region" description="Helical" evidence="9">
    <location>
        <begin position="272"/>
        <end position="292"/>
    </location>
</feature>
<dbReference type="GO" id="GO:0050916">
    <property type="term" value="P:sensory perception of sweet taste"/>
    <property type="evidence" value="ECO:0007669"/>
    <property type="project" value="UniProtKB-ARBA"/>
</dbReference>
<dbReference type="GO" id="GO:0008527">
    <property type="term" value="F:taste receptor activity"/>
    <property type="evidence" value="ECO:0007669"/>
    <property type="project" value="InterPro"/>
</dbReference>
<dbReference type="GeneID" id="111356716"/>
<evidence type="ECO:0000256" key="6">
    <source>
        <dbReference type="ARBA" id="ARBA00023136"/>
    </source>
</evidence>
<evidence type="ECO:0000313" key="10">
    <source>
        <dbReference type="Proteomes" id="UP000301870"/>
    </source>
</evidence>
<keyword evidence="6 9" id="KW-0472">Membrane</keyword>
<keyword evidence="4 9" id="KW-0812">Transmembrane</keyword>
<comment type="subcellular location">
    <subcellularLocation>
        <location evidence="1">Cell membrane</location>
        <topology evidence="1">Multi-pass membrane protein</topology>
    </subcellularLocation>
</comment>
<sequence>MKVYSLSSRSPDQPCHFHGCLRHALRFARWLGFFPVQGLGEPRPEGIRFRIKSLYSIYVVATLLGQVMMSYFSVLLFFQTEVTLSTISNIIFYVTGLISAILLLKLAQQWPLLMTKAVETERGLTELSLDNKVVVRSSVLAYLVMALAMVEHILCTSFNIKFVMYCLQEAGVTTNVMENYVVHRMPYIFNYIPYSFFNAVFFEYLCLQSTFLWSFNDVLITCFSIYITAYFKTLNAVIATNAKKDKDTIPWSILRVHYSNLVKLVKEIDDNISSLILLSLFTDLFYICLQLFNSLHRNHVSFKYCDETQTNQALSSPFYLLYYLYSFVFLVLRALMLSLFASNVHCAALEPVYSVYDVPSSVYDNEVRRFQLQLHYTEVGLSGKFFYVTRNMILKVVGTIITYEIVLLQYSVTPNSYYNVSTTVATVVDNVTNLYGKT</sequence>
<dbReference type="PANTHER" id="PTHR21421:SF29">
    <property type="entry name" value="GUSTATORY RECEPTOR 5A FOR TREHALOSE-RELATED"/>
    <property type="match status" value="1"/>
</dbReference>
<dbReference type="OrthoDB" id="5800391at2759"/>
<evidence type="ECO:0000256" key="2">
    <source>
        <dbReference type="ARBA" id="ARBA00005327"/>
    </source>
</evidence>
<dbReference type="Proteomes" id="UP000301870">
    <property type="component" value="Chromosome 2"/>
</dbReference>
<name>A0A9J7IXK5_SPOLT</name>
<evidence type="ECO:0000256" key="5">
    <source>
        <dbReference type="ARBA" id="ARBA00022989"/>
    </source>
</evidence>
<keyword evidence="5 9" id="KW-1133">Transmembrane helix</keyword>
<dbReference type="AlphaFoldDB" id="A0A9J7IXK5"/>
<proteinExistence type="inferred from homology"/>
<feature type="transmembrane region" description="Helical" evidence="9">
    <location>
        <begin position="57"/>
        <end position="78"/>
    </location>
</feature>
<evidence type="ECO:0000256" key="9">
    <source>
        <dbReference type="SAM" id="Phobius"/>
    </source>
</evidence>
<accession>A0A9J7IXK5</accession>
<dbReference type="GO" id="GO:0005886">
    <property type="term" value="C:plasma membrane"/>
    <property type="evidence" value="ECO:0007669"/>
    <property type="project" value="UniProtKB-SubCell"/>
</dbReference>
<evidence type="ECO:0000256" key="4">
    <source>
        <dbReference type="ARBA" id="ARBA00022692"/>
    </source>
</evidence>
<keyword evidence="10" id="KW-1185">Reference proteome</keyword>
<gene>
    <name evidence="11" type="primary">LOC111356716</name>
</gene>
<keyword evidence="8" id="KW-0807">Transducer</keyword>
<dbReference type="PIRSF" id="PIRSF038981">
    <property type="entry name" value="GRP"/>
    <property type="match status" value="1"/>
</dbReference>
<feature type="transmembrane region" description="Helical" evidence="9">
    <location>
        <begin position="187"/>
        <end position="206"/>
    </location>
</feature>
<evidence type="ECO:0000256" key="7">
    <source>
        <dbReference type="ARBA" id="ARBA00023170"/>
    </source>
</evidence>
<evidence type="ECO:0000256" key="1">
    <source>
        <dbReference type="ARBA" id="ARBA00004651"/>
    </source>
</evidence>
<dbReference type="Pfam" id="PF06151">
    <property type="entry name" value="Trehalose_recp"/>
    <property type="match status" value="1"/>
</dbReference>
<keyword evidence="7 8" id="KW-0675">Receptor</keyword>
<dbReference type="InterPro" id="IPR009318">
    <property type="entry name" value="Gustatory_rcpt"/>
</dbReference>
<feature type="transmembrane region" description="Helical" evidence="9">
    <location>
        <begin position="139"/>
        <end position="160"/>
    </location>
</feature>
<feature type="transmembrane region" description="Helical" evidence="9">
    <location>
        <begin position="320"/>
        <end position="341"/>
    </location>
</feature>
<feature type="transmembrane region" description="Helical" evidence="9">
    <location>
        <begin position="90"/>
        <end position="107"/>
    </location>
</feature>
<reference evidence="11" key="1">
    <citation type="submission" date="2025-08" db="UniProtKB">
        <authorList>
            <consortium name="RefSeq"/>
        </authorList>
    </citation>
    <scope>IDENTIFICATION</scope>
    <source>
        <strain evidence="11">Ishihara</strain>
        <tissue evidence="11">Whole body</tissue>
    </source>
</reference>
<protein>
    <recommendedName>
        <fullName evidence="8">Gustatory receptor</fullName>
    </recommendedName>
</protein>
<organism evidence="10 11">
    <name type="scientific">Spodoptera litura</name>
    <name type="common">Asian cotton leafworm</name>
    <dbReference type="NCBI Taxonomy" id="69820"/>
    <lineage>
        <taxon>Eukaryota</taxon>
        <taxon>Metazoa</taxon>
        <taxon>Ecdysozoa</taxon>
        <taxon>Arthropoda</taxon>
        <taxon>Hexapoda</taxon>
        <taxon>Insecta</taxon>
        <taxon>Pterygota</taxon>
        <taxon>Neoptera</taxon>
        <taxon>Endopterygota</taxon>
        <taxon>Lepidoptera</taxon>
        <taxon>Glossata</taxon>
        <taxon>Ditrysia</taxon>
        <taxon>Noctuoidea</taxon>
        <taxon>Noctuidae</taxon>
        <taxon>Amphipyrinae</taxon>
        <taxon>Spodoptera</taxon>
    </lineage>
</organism>
<dbReference type="GO" id="GO:0007165">
    <property type="term" value="P:signal transduction"/>
    <property type="evidence" value="ECO:0007669"/>
    <property type="project" value="UniProtKB-KW"/>
</dbReference>
<dbReference type="RefSeq" id="XP_022826955.1">
    <property type="nucleotide sequence ID" value="XM_022971187.1"/>
</dbReference>